<comment type="cofactor">
    <cofactor evidence="1 9">
        <name>pyridoxal 5'-phosphate</name>
        <dbReference type="ChEBI" id="CHEBI:597326"/>
    </cofactor>
</comment>
<dbReference type="RefSeq" id="WP_139606195.1">
    <property type="nucleotide sequence ID" value="NZ_VDCQ01000062.1"/>
</dbReference>
<evidence type="ECO:0000256" key="3">
    <source>
        <dbReference type="ARBA" id="ARBA00011738"/>
    </source>
</evidence>
<evidence type="ECO:0000313" key="11">
    <source>
        <dbReference type="EMBL" id="TNJ62269.1"/>
    </source>
</evidence>
<dbReference type="InterPro" id="IPR015422">
    <property type="entry name" value="PyrdxlP-dep_Trfase_small"/>
</dbReference>
<dbReference type="OrthoDB" id="9813612at2"/>
<dbReference type="Gene3D" id="3.40.640.10">
    <property type="entry name" value="Type I PLP-dependent aspartate aminotransferase-like (Major domain)"/>
    <property type="match status" value="1"/>
</dbReference>
<dbReference type="InterPro" id="IPR001917">
    <property type="entry name" value="Aminotrans_II_pyridoxalP_BS"/>
</dbReference>
<evidence type="ECO:0000256" key="5">
    <source>
        <dbReference type="ARBA" id="ARBA00022679"/>
    </source>
</evidence>
<dbReference type="Pfam" id="PF00155">
    <property type="entry name" value="Aminotran_1_2"/>
    <property type="match status" value="1"/>
</dbReference>
<dbReference type="NCBIfam" id="TIGR01141">
    <property type="entry name" value="hisC"/>
    <property type="match status" value="1"/>
</dbReference>
<dbReference type="GO" id="GO:0004400">
    <property type="term" value="F:histidinol-phosphate transaminase activity"/>
    <property type="evidence" value="ECO:0007669"/>
    <property type="project" value="UniProtKB-UniRule"/>
</dbReference>
<dbReference type="PROSITE" id="PS00599">
    <property type="entry name" value="AA_TRANSFER_CLASS_2"/>
    <property type="match status" value="1"/>
</dbReference>
<reference evidence="11 12" key="1">
    <citation type="submission" date="2019-05" db="EMBL/GenBank/DDBJ databases">
        <title>We sequenced the genome of Paenibacillus hemerocallicola KCTC 33185 for further insight into its adaptation and study the phylogeny of Paenibacillus.</title>
        <authorList>
            <person name="Narsing Rao M.P."/>
        </authorList>
    </citation>
    <scope>NUCLEOTIDE SEQUENCE [LARGE SCALE GENOMIC DNA]</scope>
    <source>
        <strain evidence="11 12">KCTC 33185</strain>
    </source>
</reference>
<dbReference type="GO" id="GO:0000105">
    <property type="term" value="P:L-histidine biosynthetic process"/>
    <property type="evidence" value="ECO:0007669"/>
    <property type="project" value="UniProtKB-UniRule"/>
</dbReference>
<dbReference type="CDD" id="cd00609">
    <property type="entry name" value="AAT_like"/>
    <property type="match status" value="1"/>
</dbReference>
<name>A0A5C4T2B7_9BACL</name>
<evidence type="ECO:0000256" key="7">
    <source>
        <dbReference type="ARBA" id="ARBA00023102"/>
    </source>
</evidence>
<comment type="subunit">
    <text evidence="3 9">Homodimer.</text>
</comment>
<dbReference type="HAMAP" id="MF_01023">
    <property type="entry name" value="HisC_aminotrans_2"/>
    <property type="match status" value="1"/>
</dbReference>
<dbReference type="InterPro" id="IPR015424">
    <property type="entry name" value="PyrdxlP-dep_Trfase"/>
</dbReference>
<dbReference type="GO" id="GO:0030170">
    <property type="term" value="F:pyridoxal phosphate binding"/>
    <property type="evidence" value="ECO:0007669"/>
    <property type="project" value="InterPro"/>
</dbReference>
<evidence type="ECO:0000256" key="8">
    <source>
        <dbReference type="ARBA" id="ARBA00047481"/>
    </source>
</evidence>
<dbReference type="PANTHER" id="PTHR43643">
    <property type="entry name" value="HISTIDINOL-PHOSPHATE AMINOTRANSFERASE 2"/>
    <property type="match status" value="1"/>
</dbReference>
<proteinExistence type="inferred from homology"/>
<organism evidence="11 12">
    <name type="scientific">Paenibacillus hemerocallicola</name>
    <dbReference type="NCBI Taxonomy" id="1172614"/>
    <lineage>
        <taxon>Bacteria</taxon>
        <taxon>Bacillati</taxon>
        <taxon>Bacillota</taxon>
        <taxon>Bacilli</taxon>
        <taxon>Bacillales</taxon>
        <taxon>Paenibacillaceae</taxon>
        <taxon>Paenibacillus</taxon>
    </lineage>
</organism>
<keyword evidence="9" id="KW-0028">Amino-acid biosynthesis</keyword>
<feature type="modified residue" description="N6-(pyridoxal phosphate)lysine" evidence="9">
    <location>
        <position position="213"/>
    </location>
</feature>
<dbReference type="Gene3D" id="3.90.1150.10">
    <property type="entry name" value="Aspartate Aminotransferase, domain 1"/>
    <property type="match status" value="1"/>
</dbReference>
<comment type="catalytic activity">
    <reaction evidence="8 9">
        <text>L-histidinol phosphate + 2-oxoglutarate = 3-(imidazol-4-yl)-2-oxopropyl phosphate + L-glutamate</text>
        <dbReference type="Rhea" id="RHEA:23744"/>
        <dbReference type="ChEBI" id="CHEBI:16810"/>
        <dbReference type="ChEBI" id="CHEBI:29985"/>
        <dbReference type="ChEBI" id="CHEBI:57766"/>
        <dbReference type="ChEBI" id="CHEBI:57980"/>
        <dbReference type="EC" id="2.6.1.9"/>
    </reaction>
</comment>
<dbReference type="PANTHER" id="PTHR43643:SF3">
    <property type="entry name" value="HISTIDINOL-PHOSPHATE AMINOTRANSFERASE"/>
    <property type="match status" value="1"/>
</dbReference>
<dbReference type="InterPro" id="IPR050106">
    <property type="entry name" value="HistidinolP_aminotransfase"/>
</dbReference>
<keyword evidence="12" id="KW-1185">Reference proteome</keyword>
<evidence type="ECO:0000256" key="9">
    <source>
        <dbReference type="HAMAP-Rule" id="MF_01023"/>
    </source>
</evidence>
<comment type="pathway">
    <text evidence="2 9">Amino-acid biosynthesis; L-histidine biosynthesis; L-histidine from 5-phospho-alpha-D-ribose 1-diphosphate: step 7/9.</text>
</comment>
<dbReference type="Proteomes" id="UP000307943">
    <property type="component" value="Unassembled WGS sequence"/>
</dbReference>
<dbReference type="EMBL" id="VDCQ01000062">
    <property type="protein sequence ID" value="TNJ62269.1"/>
    <property type="molecule type" value="Genomic_DNA"/>
</dbReference>
<keyword evidence="4 9" id="KW-0032">Aminotransferase</keyword>
<evidence type="ECO:0000256" key="6">
    <source>
        <dbReference type="ARBA" id="ARBA00022898"/>
    </source>
</evidence>
<evidence type="ECO:0000259" key="10">
    <source>
        <dbReference type="Pfam" id="PF00155"/>
    </source>
</evidence>
<evidence type="ECO:0000256" key="1">
    <source>
        <dbReference type="ARBA" id="ARBA00001933"/>
    </source>
</evidence>
<dbReference type="InterPro" id="IPR005861">
    <property type="entry name" value="HisP_aminotrans"/>
</dbReference>
<evidence type="ECO:0000313" key="12">
    <source>
        <dbReference type="Proteomes" id="UP000307943"/>
    </source>
</evidence>
<sequence length="353" mass="38783">MIPIHPRIDRLQPYVAGIRPEEGTAAIKLNQNESPYPASPKVAETFGRLRPELLLREYPDSGCLRIREALSALHGIPVSMLLCGNGSSELITLLYKSFLCDGDTVAIPDPTFGLYATVAEMAGIRVDIVPTGEDFRIDTMKLLESDPQAVIIANPNAPTGLCLQAAQIERLLQSYRGLVVVDEAYVDFAPEGTSVLGLVDRYDNLLVLRTFSKAYALSGSRIGFAAGNERLIQAMGKGRETFSVNAVAQLAAEAALSDQDYMRTTVERIAMTRQQFCESLERTGWNVLPSVTNFVLASPPVGGRTAKELYERLLSEHIYVRYFDTPRLADKLRISIGTDVEMQVVLDSLARAD</sequence>
<evidence type="ECO:0000256" key="2">
    <source>
        <dbReference type="ARBA" id="ARBA00005011"/>
    </source>
</evidence>
<comment type="similarity">
    <text evidence="9">Belongs to the class-II pyridoxal-phosphate-dependent aminotransferase family. Histidinol-phosphate aminotransferase subfamily.</text>
</comment>
<dbReference type="UniPathway" id="UPA00031">
    <property type="reaction ID" value="UER00012"/>
</dbReference>
<protein>
    <recommendedName>
        <fullName evidence="9">Histidinol-phosphate aminotransferase</fullName>
        <ecNumber evidence="9">2.6.1.9</ecNumber>
    </recommendedName>
    <alternativeName>
        <fullName evidence="9">Imidazole acetol-phosphate transaminase</fullName>
    </alternativeName>
</protein>
<evidence type="ECO:0000256" key="4">
    <source>
        <dbReference type="ARBA" id="ARBA00022576"/>
    </source>
</evidence>
<keyword evidence="5 9" id="KW-0808">Transferase</keyword>
<dbReference type="AlphaFoldDB" id="A0A5C4T2B7"/>
<feature type="domain" description="Aminotransferase class I/classII large" evidence="10">
    <location>
        <begin position="27"/>
        <end position="349"/>
    </location>
</feature>
<keyword evidence="6 9" id="KW-0663">Pyridoxal phosphate</keyword>
<dbReference type="EC" id="2.6.1.9" evidence="9"/>
<dbReference type="InterPro" id="IPR015421">
    <property type="entry name" value="PyrdxlP-dep_Trfase_major"/>
</dbReference>
<dbReference type="SUPFAM" id="SSF53383">
    <property type="entry name" value="PLP-dependent transferases"/>
    <property type="match status" value="1"/>
</dbReference>
<accession>A0A5C4T2B7</accession>
<keyword evidence="7 9" id="KW-0368">Histidine biosynthesis</keyword>
<gene>
    <name evidence="9 11" type="primary">hisC</name>
    <name evidence="11" type="ORF">FE784_31250</name>
</gene>
<dbReference type="InterPro" id="IPR004839">
    <property type="entry name" value="Aminotransferase_I/II_large"/>
</dbReference>
<comment type="caution">
    <text evidence="11">The sequence shown here is derived from an EMBL/GenBank/DDBJ whole genome shotgun (WGS) entry which is preliminary data.</text>
</comment>